<keyword evidence="1" id="KW-1133">Transmembrane helix</keyword>
<dbReference type="PIRSF" id="PIRSF038959">
    <property type="entry name" value="SdpI"/>
    <property type="match status" value="1"/>
</dbReference>
<keyword evidence="1" id="KW-0812">Transmembrane</keyword>
<dbReference type="PANTHER" id="PTHR37810">
    <property type="entry name" value="IMMUNITY PROTEIN SDPI"/>
    <property type="match status" value="1"/>
</dbReference>
<dbReference type="InterPro" id="IPR012867">
    <property type="entry name" value="DUF1648"/>
</dbReference>
<name>A0A1F7U943_9BACT</name>
<reference evidence="3 4" key="1">
    <citation type="journal article" date="2016" name="Nat. Commun.">
        <title>Thousands of microbial genomes shed light on interconnected biogeochemical processes in an aquifer system.</title>
        <authorList>
            <person name="Anantharaman K."/>
            <person name="Brown C.T."/>
            <person name="Hug L.A."/>
            <person name="Sharon I."/>
            <person name="Castelle C.J."/>
            <person name="Probst A.J."/>
            <person name="Thomas B.C."/>
            <person name="Singh A."/>
            <person name="Wilkins M.J."/>
            <person name="Karaoz U."/>
            <person name="Brodie E.L."/>
            <person name="Williams K.H."/>
            <person name="Hubbard S.S."/>
            <person name="Banfield J.F."/>
        </authorList>
    </citation>
    <scope>NUCLEOTIDE SEQUENCE [LARGE SCALE GENOMIC DNA]</scope>
</reference>
<evidence type="ECO:0000313" key="3">
    <source>
        <dbReference type="EMBL" id="OGL74800.1"/>
    </source>
</evidence>
<feature type="non-terminal residue" evidence="3">
    <location>
        <position position="180"/>
    </location>
</feature>
<keyword evidence="1" id="KW-0472">Membrane</keyword>
<dbReference type="Pfam" id="PF13630">
    <property type="entry name" value="SdpI"/>
    <property type="match status" value="1"/>
</dbReference>
<feature type="transmembrane region" description="Helical" evidence="1">
    <location>
        <begin position="12"/>
        <end position="31"/>
    </location>
</feature>
<feature type="transmembrane region" description="Helical" evidence="1">
    <location>
        <begin position="118"/>
        <end position="139"/>
    </location>
</feature>
<dbReference type="AlphaFoldDB" id="A0A1F7U943"/>
<dbReference type="InterPro" id="IPR026272">
    <property type="entry name" value="SdpI"/>
</dbReference>
<dbReference type="EMBL" id="MGEA01000008">
    <property type="protein sequence ID" value="OGL74800.1"/>
    <property type="molecule type" value="Genomic_DNA"/>
</dbReference>
<gene>
    <name evidence="3" type="ORF">A3C96_03920</name>
</gene>
<organism evidence="3 4">
    <name type="scientific">Candidatus Uhrbacteria bacterium RIFCSPHIGHO2_02_FULL_60_10</name>
    <dbReference type="NCBI Taxonomy" id="1802392"/>
    <lineage>
        <taxon>Bacteria</taxon>
        <taxon>Candidatus Uhriibacteriota</taxon>
    </lineage>
</organism>
<sequence>MEHPIKITAKSEALPIGLTAAALVLSAYFYLRFPEKVATHWNFAGQVDGWSSRGFSAFFAPALMVFMYALFLILPLIDPKKARYAEFAPAFSVFRGMLLGFIFFVHLVTGLYNLGIPVPVGTVVPMAVGVLFVVMGKYLSQIKKNWFMGIRTPWTLSSESVWNRTHRFGGRVFMGFGLLL</sequence>
<accession>A0A1F7U943</accession>
<dbReference type="GO" id="GO:0009636">
    <property type="term" value="P:response to toxic substance"/>
    <property type="evidence" value="ECO:0007669"/>
    <property type="project" value="TreeGrafter"/>
</dbReference>
<feature type="transmembrane region" description="Helical" evidence="1">
    <location>
        <begin position="89"/>
        <end position="112"/>
    </location>
</feature>
<dbReference type="Pfam" id="PF07853">
    <property type="entry name" value="DUF1648"/>
    <property type="match status" value="1"/>
</dbReference>
<evidence type="ECO:0000313" key="4">
    <source>
        <dbReference type="Proteomes" id="UP000177088"/>
    </source>
</evidence>
<dbReference type="Proteomes" id="UP000177088">
    <property type="component" value="Unassembled WGS sequence"/>
</dbReference>
<evidence type="ECO:0000259" key="2">
    <source>
        <dbReference type="Pfam" id="PF07853"/>
    </source>
</evidence>
<evidence type="ECO:0000256" key="1">
    <source>
        <dbReference type="SAM" id="Phobius"/>
    </source>
</evidence>
<feature type="domain" description="DUF1648" evidence="2">
    <location>
        <begin position="18"/>
        <end position="65"/>
    </location>
</feature>
<comment type="caution">
    <text evidence="3">The sequence shown here is derived from an EMBL/GenBank/DDBJ whole genome shotgun (WGS) entry which is preliminary data.</text>
</comment>
<dbReference type="PANTHER" id="PTHR37810:SF5">
    <property type="entry name" value="IMMUNITY PROTEIN SDPI"/>
    <property type="match status" value="1"/>
</dbReference>
<proteinExistence type="predicted"/>
<dbReference type="InterPro" id="IPR025962">
    <property type="entry name" value="SdpI/YhfL"/>
</dbReference>
<protein>
    <recommendedName>
        <fullName evidence="2">DUF1648 domain-containing protein</fullName>
    </recommendedName>
</protein>
<feature type="transmembrane region" description="Helical" evidence="1">
    <location>
        <begin position="58"/>
        <end position="77"/>
    </location>
</feature>